<evidence type="ECO:0000313" key="2">
    <source>
        <dbReference type="EMBL" id="QGW26916.1"/>
    </source>
</evidence>
<name>A0A6I6G2Q4_9BACT</name>
<dbReference type="KEGG" id="fls:GLV81_01305"/>
<dbReference type="EMBL" id="CP046566">
    <property type="protein sequence ID" value="QGW26916.1"/>
    <property type="molecule type" value="Genomic_DNA"/>
</dbReference>
<reference evidence="2 3" key="1">
    <citation type="submission" date="2019-11" db="EMBL/GenBank/DDBJ databases">
        <authorList>
            <person name="Im W.T."/>
        </authorList>
    </citation>
    <scope>NUCLEOTIDE SEQUENCE [LARGE SCALE GENOMIC DNA]</scope>
    <source>
        <strain evidence="2 3">SB-02</strain>
    </source>
</reference>
<proteinExistence type="predicted"/>
<dbReference type="AlphaFoldDB" id="A0A6I6G2Q4"/>
<sequence>MPGSLNPYLDVSTQPGVLQLRLNPTHRVLHWCISRLLPLFILVMLGISGYYLWEAKAGWISLWLLGVLPAPFIMLFVPSWPCITVSKHRIEVVLHRGFSKRTNTYTVQATDSIVVFWKRSYKTASWVFAIQHADGSTENLFDIPNSPFRQRQKEKKTCYKPCRHIAGKKCKRMAQGFPCRLLYSTS</sequence>
<dbReference type="RefSeq" id="WP_157476140.1">
    <property type="nucleotide sequence ID" value="NZ_CP046566.1"/>
</dbReference>
<feature type="transmembrane region" description="Helical" evidence="1">
    <location>
        <begin position="28"/>
        <end position="53"/>
    </location>
</feature>
<dbReference type="Proteomes" id="UP000426027">
    <property type="component" value="Chromosome"/>
</dbReference>
<keyword evidence="3" id="KW-1185">Reference proteome</keyword>
<keyword evidence="1" id="KW-0472">Membrane</keyword>
<evidence type="ECO:0000313" key="3">
    <source>
        <dbReference type="Proteomes" id="UP000426027"/>
    </source>
</evidence>
<organism evidence="2 3">
    <name type="scientific">Phnomibacter ginsenosidimutans</name>
    <dbReference type="NCBI Taxonomy" id="2676868"/>
    <lineage>
        <taxon>Bacteria</taxon>
        <taxon>Pseudomonadati</taxon>
        <taxon>Bacteroidota</taxon>
        <taxon>Chitinophagia</taxon>
        <taxon>Chitinophagales</taxon>
        <taxon>Chitinophagaceae</taxon>
        <taxon>Phnomibacter</taxon>
    </lineage>
</organism>
<protein>
    <submittedName>
        <fullName evidence="2">Uncharacterized protein</fullName>
    </submittedName>
</protein>
<keyword evidence="1" id="KW-0812">Transmembrane</keyword>
<accession>A0A6I6G2Q4</accession>
<feature type="transmembrane region" description="Helical" evidence="1">
    <location>
        <begin position="60"/>
        <end position="80"/>
    </location>
</feature>
<keyword evidence="1" id="KW-1133">Transmembrane helix</keyword>
<gene>
    <name evidence="2" type="ORF">GLV81_01305</name>
</gene>
<evidence type="ECO:0000256" key="1">
    <source>
        <dbReference type="SAM" id="Phobius"/>
    </source>
</evidence>